<comment type="catalytic activity">
    <reaction evidence="1">
        <text>ATP + protein L-histidine = ADP + protein N-phospho-L-histidine.</text>
        <dbReference type="EC" id="2.7.13.3"/>
    </reaction>
</comment>
<keyword evidence="7" id="KW-0067">ATP-binding</keyword>
<comment type="caution">
    <text evidence="12">The sequence shown here is derived from an EMBL/GenBank/DDBJ whole genome shotgun (WGS) entry which is preliminary data.</text>
</comment>
<keyword evidence="3" id="KW-0597">Phosphoprotein</keyword>
<proteinExistence type="predicted"/>
<dbReference type="EMBL" id="BLPG01000002">
    <property type="protein sequence ID" value="GFJ96084.1"/>
    <property type="molecule type" value="Genomic_DNA"/>
</dbReference>
<reference evidence="12 13" key="1">
    <citation type="submission" date="2020-03" db="EMBL/GenBank/DDBJ databases">
        <title>Whole genome shotgun sequence of Phytohabitans rumicis NBRC 108638.</title>
        <authorList>
            <person name="Komaki H."/>
            <person name="Tamura T."/>
        </authorList>
    </citation>
    <scope>NUCLEOTIDE SEQUENCE [LARGE SCALE GENOMIC DNA]</scope>
    <source>
        <strain evidence="12 13">NBRC 108638</strain>
    </source>
</reference>
<protein>
    <recommendedName>
        <fullName evidence="2">histidine kinase</fullName>
        <ecNumber evidence="2">2.7.13.3</ecNumber>
    </recommendedName>
</protein>
<evidence type="ECO:0000256" key="1">
    <source>
        <dbReference type="ARBA" id="ARBA00000085"/>
    </source>
</evidence>
<sequence>MWRLPAAFAVLQFAWWPVVPVLLDEPASPAGVALVVLGTAVACGALVRRRAAPGLALAATLAAAVPLGAGLGWRAPVGFAAAGVALFGLAAARTAGRAVAGAAATVLALGATVAVRATSVRAVIGYGVMAVAGAAVVWVWGRSRRRRRADRAARAAFAAGSAAIARHAAAGERRRLAAELHDVAAHRLTGIVVSAAAAARLGDPDLAAEAADHAVRAGTLALAELDRLIEVEEAGEGEAAGLDGIDALVAERPEVAYARPAGTVPPDVAAIAYRVVREALTNTARYAGGAPVAVRLAPDGDRLTVSVVDGGGSAAAPDVGSGAGLSGLRGAVEAAGGTLAAGPRDGGWAVRADLPMDAPAAGRRPAWRGPAALDWALTVLAVALPAGAGLLPGNDPDPLGRPAPGTALLLLLLVLFAAPLRWRRVAPMRATLANLAVLLAWLGAERAGWTPYEGTDLLIFTLWVQLVLAYSVGLTFRGAAGRRRSRSARWTASS</sequence>
<feature type="transmembrane region" description="Helical" evidence="9">
    <location>
        <begin position="54"/>
        <end position="71"/>
    </location>
</feature>
<keyword evidence="9" id="KW-0812">Transmembrane</keyword>
<evidence type="ECO:0000259" key="11">
    <source>
        <dbReference type="Pfam" id="PF07730"/>
    </source>
</evidence>
<dbReference type="EC" id="2.7.13.3" evidence="2"/>
<keyword evidence="6" id="KW-0418">Kinase</keyword>
<dbReference type="Gene3D" id="1.20.5.1930">
    <property type="match status" value="1"/>
</dbReference>
<dbReference type="PANTHER" id="PTHR24421">
    <property type="entry name" value="NITRATE/NITRITE SENSOR PROTEIN NARX-RELATED"/>
    <property type="match status" value="1"/>
</dbReference>
<keyword evidence="8" id="KW-0902">Two-component regulatory system</keyword>
<keyword evidence="4" id="KW-0808">Transferase</keyword>
<dbReference type="Proteomes" id="UP000482960">
    <property type="component" value="Unassembled WGS sequence"/>
</dbReference>
<accession>A0A6V8LIQ6</accession>
<dbReference type="InterPro" id="IPR003594">
    <property type="entry name" value="HATPase_dom"/>
</dbReference>
<feature type="transmembrane region" description="Helical" evidence="9">
    <location>
        <begin position="30"/>
        <end position="47"/>
    </location>
</feature>
<dbReference type="InterPro" id="IPR036890">
    <property type="entry name" value="HATPase_C_sf"/>
</dbReference>
<evidence type="ECO:0000256" key="5">
    <source>
        <dbReference type="ARBA" id="ARBA00022741"/>
    </source>
</evidence>
<feature type="transmembrane region" description="Helical" evidence="9">
    <location>
        <begin position="123"/>
        <end position="141"/>
    </location>
</feature>
<feature type="transmembrane region" description="Helical" evidence="9">
    <location>
        <begin position="458"/>
        <end position="480"/>
    </location>
</feature>
<evidence type="ECO:0000256" key="2">
    <source>
        <dbReference type="ARBA" id="ARBA00012438"/>
    </source>
</evidence>
<feature type="domain" description="Histidine kinase/HSP90-like ATPase" evidence="10">
    <location>
        <begin position="272"/>
        <end position="356"/>
    </location>
</feature>
<evidence type="ECO:0000259" key="10">
    <source>
        <dbReference type="Pfam" id="PF02518"/>
    </source>
</evidence>
<keyword evidence="5" id="KW-0547">Nucleotide-binding</keyword>
<evidence type="ECO:0000256" key="6">
    <source>
        <dbReference type="ARBA" id="ARBA00022777"/>
    </source>
</evidence>
<evidence type="ECO:0000313" key="12">
    <source>
        <dbReference type="EMBL" id="GFJ96084.1"/>
    </source>
</evidence>
<organism evidence="12 13">
    <name type="scientific">Phytohabitans rumicis</name>
    <dbReference type="NCBI Taxonomy" id="1076125"/>
    <lineage>
        <taxon>Bacteria</taxon>
        <taxon>Bacillati</taxon>
        <taxon>Actinomycetota</taxon>
        <taxon>Actinomycetes</taxon>
        <taxon>Micromonosporales</taxon>
        <taxon>Micromonosporaceae</taxon>
    </lineage>
</organism>
<dbReference type="SUPFAM" id="SSF55874">
    <property type="entry name" value="ATPase domain of HSP90 chaperone/DNA topoisomerase II/histidine kinase"/>
    <property type="match status" value="1"/>
</dbReference>
<dbReference type="GO" id="GO:0046983">
    <property type="term" value="F:protein dimerization activity"/>
    <property type="evidence" value="ECO:0007669"/>
    <property type="project" value="InterPro"/>
</dbReference>
<evidence type="ECO:0000256" key="3">
    <source>
        <dbReference type="ARBA" id="ARBA00022553"/>
    </source>
</evidence>
<feature type="domain" description="Signal transduction histidine kinase subgroup 3 dimerisation and phosphoacceptor" evidence="11">
    <location>
        <begin position="172"/>
        <end position="230"/>
    </location>
</feature>
<evidence type="ECO:0000256" key="9">
    <source>
        <dbReference type="SAM" id="Phobius"/>
    </source>
</evidence>
<evidence type="ECO:0000256" key="8">
    <source>
        <dbReference type="ARBA" id="ARBA00023012"/>
    </source>
</evidence>
<dbReference type="Gene3D" id="3.30.565.10">
    <property type="entry name" value="Histidine kinase-like ATPase, C-terminal domain"/>
    <property type="match status" value="1"/>
</dbReference>
<feature type="transmembrane region" description="Helical" evidence="9">
    <location>
        <begin position="372"/>
        <end position="391"/>
    </location>
</feature>
<dbReference type="InterPro" id="IPR050482">
    <property type="entry name" value="Sensor_HK_TwoCompSys"/>
</dbReference>
<keyword evidence="9" id="KW-1133">Transmembrane helix</keyword>
<evidence type="ECO:0000256" key="7">
    <source>
        <dbReference type="ARBA" id="ARBA00022840"/>
    </source>
</evidence>
<dbReference type="Pfam" id="PF02518">
    <property type="entry name" value="HATPase_c"/>
    <property type="match status" value="1"/>
</dbReference>
<dbReference type="InterPro" id="IPR011712">
    <property type="entry name" value="Sig_transdc_His_kin_sub3_dim/P"/>
</dbReference>
<dbReference type="Pfam" id="PF07730">
    <property type="entry name" value="HisKA_3"/>
    <property type="match status" value="1"/>
</dbReference>
<dbReference type="RefSeq" id="WP_173085587.1">
    <property type="nucleotide sequence ID" value="NZ_BLPG01000002.1"/>
</dbReference>
<dbReference type="AlphaFoldDB" id="A0A6V8LIQ6"/>
<feature type="transmembrane region" description="Helical" evidence="9">
    <location>
        <begin position="432"/>
        <end position="452"/>
    </location>
</feature>
<keyword evidence="13" id="KW-1185">Reference proteome</keyword>
<name>A0A6V8LIQ6_9ACTN</name>
<keyword evidence="9" id="KW-0472">Membrane</keyword>
<dbReference type="GO" id="GO:0016020">
    <property type="term" value="C:membrane"/>
    <property type="evidence" value="ECO:0007669"/>
    <property type="project" value="InterPro"/>
</dbReference>
<evidence type="ECO:0000256" key="4">
    <source>
        <dbReference type="ARBA" id="ARBA00022679"/>
    </source>
</evidence>
<gene>
    <name evidence="12" type="ORF">Prum_097260</name>
</gene>
<dbReference type="PANTHER" id="PTHR24421:SF10">
    <property type="entry name" value="NITRATE_NITRITE SENSOR PROTEIN NARQ"/>
    <property type="match status" value="1"/>
</dbReference>
<evidence type="ECO:0000313" key="13">
    <source>
        <dbReference type="Proteomes" id="UP000482960"/>
    </source>
</evidence>
<dbReference type="CDD" id="cd16917">
    <property type="entry name" value="HATPase_UhpB-NarQ-NarX-like"/>
    <property type="match status" value="1"/>
</dbReference>
<feature type="transmembrane region" description="Helical" evidence="9">
    <location>
        <begin position="77"/>
        <end position="92"/>
    </location>
</feature>
<feature type="transmembrane region" description="Helical" evidence="9">
    <location>
        <begin position="99"/>
        <end position="117"/>
    </location>
</feature>
<dbReference type="GO" id="GO:0000155">
    <property type="term" value="F:phosphorelay sensor kinase activity"/>
    <property type="evidence" value="ECO:0007669"/>
    <property type="project" value="InterPro"/>
</dbReference>
<feature type="transmembrane region" description="Helical" evidence="9">
    <location>
        <begin position="403"/>
        <end position="420"/>
    </location>
</feature>
<dbReference type="GO" id="GO:0005524">
    <property type="term" value="F:ATP binding"/>
    <property type="evidence" value="ECO:0007669"/>
    <property type="project" value="UniProtKB-KW"/>
</dbReference>
<reference evidence="12 13" key="2">
    <citation type="submission" date="2020-03" db="EMBL/GenBank/DDBJ databases">
        <authorList>
            <person name="Ichikawa N."/>
            <person name="Kimura A."/>
            <person name="Kitahashi Y."/>
            <person name="Uohara A."/>
        </authorList>
    </citation>
    <scope>NUCLEOTIDE SEQUENCE [LARGE SCALE GENOMIC DNA]</scope>
    <source>
        <strain evidence="12 13">NBRC 108638</strain>
    </source>
</reference>